<dbReference type="AlphaFoldDB" id="A0A6L5YRT5"/>
<gene>
    <name evidence="1" type="ORF">FYJ75_06170</name>
</gene>
<dbReference type="RefSeq" id="WP_154429590.1">
    <property type="nucleotide sequence ID" value="NZ_VUNI01000007.1"/>
</dbReference>
<reference evidence="1 2" key="1">
    <citation type="submission" date="2019-08" db="EMBL/GenBank/DDBJ databases">
        <title>In-depth cultivation of the pig gut microbiome towards novel bacterial diversity and tailored functional studies.</title>
        <authorList>
            <person name="Wylensek D."/>
            <person name="Hitch T.C.A."/>
            <person name="Clavel T."/>
        </authorList>
    </citation>
    <scope>NUCLEOTIDE SEQUENCE [LARGE SCALE GENOMIC DNA]</scope>
    <source>
        <strain evidence="1 2">MUC/MUC-530-WT-4D</strain>
    </source>
</reference>
<name>A0A6L5YRT5_9FIRM</name>
<comment type="caution">
    <text evidence="1">The sequence shown here is derived from an EMBL/GenBank/DDBJ whole genome shotgun (WGS) entry which is preliminary data.</text>
</comment>
<protein>
    <submittedName>
        <fullName evidence="1">Uncharacterized protein</fullName>
    </submittedName>
</protein>
<dbReference type="Proteomes" id="UP000474024">
    <property type="component" value="Unassembled WGS sequence"/>
</dbReference>
<sequence>MKKEEELLRDLKEMIKETRNGAMKWKILCQSTEYNDADQKPVVEENGVKWQVDECYVLYQTTYKGKEFLMISYEMIHSTAQKERTTNLIFLPPAGIRFFDVSVLLPYAVECDQMLAYEVHTLWQTLLEEHKKHPELIELDAEPRELTIEDDK</sequence>
<dbReference type="EMBL" id="VUNI01000007">
    <property type="protein sequence ID" value="MST74626.1"/>
    <property type="molecule type" value="Genomic_DNA"/>
</dbReference>
<organism evidence="1 2">
    <name type="scientific">Roseburia porci</name>
    <dbReference type="NCBI Taxonomy" id="2605790"/>
    <lineage>
        <taxon>Bacteria</taxon>
        <taxon>Bacillati</taxon>
        <taxon>Bacillota</taxon>
        <taxon>Clostridia</taxon>
        <taxon>Lachnospirales</taxon>
        <taxon>Lachnospiraceae</taxon>
        <taxon>Roseburia</taxon>
    </lineage>
</organism>
<evidence type="ECO:0000313" key="2">
    <source>
        <dbReference type="Proteomes" id="UP000474024"/>
    </source>
</evidence>
<evidence type="ECO:0000313" key="1">
    <source>
        <dbReference type="EMBL" id="MST74626.1"/>
    </source>
</evidence>
<accession>A0A6L5YRT5</accession>
<proteinExistence type="predicted"/>
<keyword evidence="2" id="KW-1185">Reference proteome</keyword>